<dbReference type="SMART" id="SM00905">
    <property type="entry name" value="FolB"/>
    <property type="match status" value="1"/>
</dbReference>
<dbReference type="Pfam" id="PF02152">
    <property type="entry name" value="FolB"/>
    <property type="match status" value="1"/>
</dbReference>
<dbReference type="AlphaFoldDB" id="F8EU51"/>
<evidence type="ECO:0000256" key="2">
    <source>
        <dbReference type="ARBA" id="ARBA00005013"/>
    </source>
</evidence>
<evidence type="ECO:0000313" key="10">
    <source>
        <dbReference type="Proteomes" id="UP000000491"/>
    </source>
</evidence>
<dbReference type="GO" id="GO:0046656">
    <property type="term" value="P:folic acid biosynthetic process"/>
    <property type="evidence" value="ECO:0007669"/>
    <property type="project" value="UniProtKB-KW"/>
</dbReference>
<comment type="catalytic activity">
    <reaction evidence="1">
        <text>7,8-dihydroneopterin = 6-hydroxymethyl-7,8-dihydropterin + glycolaldehyde</text>
        <dbReference type="Rhea" id="RHEA:10540"/>
        <dbReference type="ChEBI" id="CHEBI:17001"/>
        <dbReference type="ChEBI" id="CHEBI:17071"/>
        <dbReference type="ChEBI" id="CHEBI:44841"/>
        <dbReference type="EC" id="4.1.2.25"/>
    </reaction>
</comment>
<feature type="domain" description="Dihydroneopterin aldolase/epimerase" evidence="8">
    <location>
        <begin position="26"/>
        <end position="137"/>
    </location>
</feature>
<evidence type="ECO:0000256" key="5">
    <source>
        <dbReference type="ARBA" id="ARBA00022909"/>
    </source>
</evidence>
<reference evidence="9 10" key="1">
    <citation type="journal article" date="2011" name="J. Bacteriol.">
        <title>Genome sequence of the ethanol-producing Zymomonas mobilis subsp. pomaceae lectotype strain ATCC 29192.</title>
        <authorList>
            <person name="Kouvelis V.N."/>
            <person name="Davenport K.W."/>
            <person name="Brettin T.S."/>
            <person name="Bruce D."/>
            <person name="Detter C."/>
            <person name="Han C.S."/>
            <person name="Nolan M."/>
            <person name="Tapia R."/>
            <person name="Damoulaki A."/>
            <person name="Kyrpides N.C."/>
            <person name="Typas M.A."/>
            <person name="Pappas K.M."/>
        </authorList>
    </citation>
    <scope>NUCLEOTIDE SEQUENCE [LARGE SCALE GENOMIC DNA]</scope>
    <source>
        <strain evidence="10">ATCC 29192 / DSM 22645 / JCM 10191 / CCUG 17912 / NBRC 13757 / NCIMB 11200 / NRRL B-4491 / Barker I</strain>
    </source>
</reference>
<dbReference type="GO" id="GO:0005737">
    <property type="term" value="C:cytoplasm"/>
    <property type="evidence" value="ECO:0007669"/>
    <property type="project" value="TreeGrafter"/>
</dbReference>
<evidence type="ECO:0000313" key="9">
    <source>
        <dbReference type="EMBL" id="AEI37131.1"/>
    </source>
</evidence>
<dbReference type="HOGENOM" id="CLU_112632_0_1_5"/>
<keyword evidence="6" id="KW-0456">Lyase</keyword>
<dbReference type="InterPro" id="IPR006156">
    <property type="entry name" value="Dihydroneopterin_aldolase"/>
</dbReference>
<dbReference type="KEGG" id="zmp:Zymop_0228"/>
<dbReference type="PANTHER" id="PTHR42844:SF1">
    <property type="entry name" value="DIHYDRONEOPTERIN ALDOLASE 1-RELATED"/>
    <property type="match status" value="1"/>
</dbReference>
<evidence type="ECO:0000256" key="4">
    <source>
        <dbReference type="ARBA" id="ARBA00013043"/>
    </source>
</evidence>
<accession>F8EU51</accession>
<evidence type="ECO:0000256" key="1">
    <source>
        <dbReference type="ARBA" id="ARBA00001353"/>
    </source>
</evidence>
<sequence length="140" mass="16227">MSDTIFNPKAARGLIPDYLSPKSYRLHIEDLTLMAGIGFHHHELDKSQRILVTIDIELDKVALPDSDSIQNNFWNYDYIHQTLLDLVKNRRFNLQETLAQEIYALIAARAHVRYIRVLTRKPDAYSDCQSVGIELSNFPR</sequence>
<keyword evidence="5" id="KW-0289">Folate biosynthesis</keyword>
<comment type="pathway">
    <text evidence="2">Cofactor biosynthesis; tetrahydrofolate biosynthesis; 2-amino-4-hydroxy-6-hydroxymethyl-7,8-dihydropteridine diphosphate from 7,8-dihydroneopterin triphosphate: step 3/4.</text>
</comment>
<proteinExistence type="inferred from homology"/>
<gene>
    <name evidence="9" type="ordered locus">Zymop_0228</name>
</gene>
<dbReference type="EMBL" id="CP002865">
    <property type="protein sequence ID" value="AEI37131.1"/>
    <property type="molecule type" value="Genomic_DNA"/>
</dbReference>
<name>F8EU51_ZYMMT</name>
<dbReference type="GO" id="GO:0004150">
    <property type="term" value="F:dihydroneopterin aldolase activity"/>
    <property type="evidence" value="ECO:0007669"/>
    <property type="project" value="UniProtKB-EC"/>
</dbReference>
<dbReference type="Proteomes" id="UP000000491">
    <property type="component" value="Chromosome"/>
</dbReference>
<dbReference type="PATRIC" id="fig|579138.3.peg.244"/>
<evidence type="ECO:0000256" key="7">
    <source>
        <dbReference type="ARBA" id="ARBA00032903"/>
    </source>
</evidence>
<evidence type="ECO:0000256" key="6">
    <source>
        <dbReference type="ARBA" id="ARBA00023239"/>
    </source>
</evidence>
<dbReference type="InterPro" id="IPR006157">
    <property type="entry name" value="FolB_dom"/>
</dbReference>
<protein>
    <recommendedName>
        <fullName evidence="4">dihydroneopterin aldolase</fullName>
        <ecNumber evidence="4">4.1.2.25</ecNumber>
    </recommendedName>
    <alternativeName>
        <fullName evidence="7">7,8-dihydroneopterin aldolase</fullName>
    </alternativeName>
</protein>
<dbReference type="eggNOG" id="COG1539">
    <property type="taxonomic scope" value="Bacteria"/>
</dbReference>
<dbReference type="PANTHER" id="PTHR42844">
    <property type="entry name" value="DIHYDRONEOPTERIN ALDOLASE 1-RELATED"/>
    <property type="match status" value="1"/>
</dbReference>
<dbReference type="EC" id="4.1.2.25" evidence="4"/>
<comment type="similarity">
    <text evidence="3">Belongs to the DHNA family.</text>
</comment>
<evidence type="ECO:0000259" key="8">
    <source>
        <dbReference type="SMART" id="SM00905"/>
    </source>
</evidence>
<organism evidence="9 10">
    <name type="scientific">Zymomonas mobilis subsp. pomaceae (strain ATCC 29192 / DSM 22645 / JCM 10191 / CCUG 17912 / NBRC 13757 / NCIMB 11200 / NRRL B-4491 / Barker I)</name>
    <dbReference type="NCBI Taxonomy" id="579138"/>
    <lineage>
        <taxon>Bacteria</taxon>
        <taxon>Pseudomonadati</taxon>
        <taxon>Pseudomonadota</taxon>
        <taxon>Alphaproteobacteria</taxon>
        <taxon>Sphingomonadales</taxon>
        <taxon>Zymomonadaceae</taxon>
        <taxon>Zymomonas</taxon>
    </lineage>
</organism>
<dbReference type="Gene3D" id="3.30.1130.10">
    <property type="match status" value="1"/>
</dbReference>
<evidence type="ECO:0000256" key="3">
    <source>
        <dbReference type="ARBA" id="ARBA00005708"/>
    </source>
</evidence>
<dbReference type="STRING" id="579138.Zymop_0228"/>
<dbReference type="InterPro" id="IPR043133">
    <property type="entry name" value="GTP-CH-I_C/QueF"/>
</dbReference>
<dbReference type="SUPFAM" id="SSF55620">
    <property type="entry name" value="Tetrahydrobiopterin biosynthesis enzymes-like"/>
    <property type="match status" value="1"/>
</dbReference>
<dbReference type="NCBIfam" id="TIGR00526">
    <property type="entry name" value="folB_dom"/>
    <property type="match status" value="1"/>
</dbReference>